<organism evidence="3 4">
    <name type="scientific">Crossiella equi</name>
    <dbReference type="NCBI Taxonomy" id="130796"/>
    <lineage>
        <taxon>Bacteria</taxon>
        <taxon>Bacillati</taxon>
        <taxon>Actinomycetota</taxon>
        <taxon>Actinomycetes</taxon>
        <taxon>Pseudonocardiales</taxon>
        <taxon>Pseudonocardiaceae</taxon>
        <taxon>Crossiella</taxon>
    </lineage>
</organism>
<dbReference type="EMBL" id="JAGIOO010000001">
    <property type="protein sequence ID" value="MBP2477040.1"/>
    <property type="molecule type" value="Genomic_DNA"/>
</dbReference>
<comment type="caution">
    <text evidence="3">The sequence shown here is derived from an EMBL/GenBank/DDBJ whole genome shotgun (WGS) entry which is preliminary data.</text>
</comment>
<keyword evidence="2" id="KW-0812">Transmembrane</keyword>
<feature type="region of interest" description="Disordered" evidence="1">
    <location>
        <begin position="1"/>
        <end position="104"/>
    </location>
</feature>
<keyword evidence="2" id="KW-1133">Transmembrane helix</keyword>
<feature type="transmembrane region" description="Helical" evidence="2">
    <location>
        <begin position="202"/>
        <end position="226"/>
    </location>
</feature>
<dbReference type="RefSeq" id="WP_086788308.1">
    <property type="nucleotide sequence ID" value="NZ_JAGIOO010000001.1"/>
</dbReference>
<feature type="compositionally biased region" description="Pro residues" evidence="1">
    <location>
        <begin position="24"/>
        <end position="45"/>
    </location>
</feature>
<evidence type="ECO:0000256" key="2">
    <source>
        <dbReference type="SAM" id="Phobius"/>
    </source>
</evidence>
<sequence length="227" mass="24173">MNQPYGQQYPGQQPFPGGGQPQPGQQPYPGQPYPGQPMPGQPMPGQPYQQPTQPYQQQPSGGFPAPGPQSGGFPAQQPPPGAYPGGPGGYQQPGFPPPPPGHGRLMLDTSFFPLAFILHLFKPTLTINGRPGPIQWGQTPIDLPPGQYHVKVHFRYIFMDAGPAEATIPIAEGQTVPVFYKAPAIIFMGGAMGPAPQDTPGLVPMFVIMGVAFLFAFLVGLLPLMLL</sequence>
<evidence type="ECO:0000313" key="3">
    <source>
        <dbReference type="EMBL" id="MBP2477040.1"/>
    </source>
</evidence>
<keyword evidence="2" id="KW-0472">Membrane</keyword>
<name>A0ABS5AMW7_9PSEU</name>
<keyword evidence="4" id="KW-1185">Reference proteome</keyword>
<proteinExistence type="predicted"/>
<evidence type="ECO:0000256" key="1">
    <source>
        <dbReference type="SAM" id="MobiDB-lite"/>
    </source>
</evidence>
<dbReference type="Proteomes" id="UP001519363">
    <property type="component" value="Unassembled WGS sequence"/>
</dbReference>
<feature type="compositionally biased region" description="Low complexity" evidence="1">
    <location>
        <begin position="46"/>
        <end position="63"/>
    </location>
</feature>
<protein>
    <submittedName>
        <fullName evidence="3">Uncharacterized protein</fullName>
    </submittedName>
</protein>
<feature type="compositionally biased region" description="Low complexity" evidence="1">
    <location>
        <begin position="1"/>
        <end position="15"/>
    </location>
</feature>
<evidence type="ECO:0000313" key="4">
    <source>
        <dbReference type="Proteomes" id="UP001519363"/>
    </source>
</evidence>
<accession>A0ABS5AMW7</accession>
<reference evidence="3 4" key="1">
    <citation type="submission" date="2021-03" db="EMBL/GenBank/DDBJ databases">
        <title>Sequencing the genomes of 1000 actinobacteria strains.</title>
        <authorList>
            <person name="Klenk H.-P."/>
        </authorList>
    </citation>
    <scope>NUCLEOTIDE SEQUENCE [LARGE SCALE GENOMIC DNA]</scope>
    <source>
        <strain evidence="3 4">DSM 44580</strain>
    </source>
</reference>
<gene>
    <name evidence="3" type="ORF">JOF53_005912</name>
</gene>